<feature type="region of interest" description="Disordered" evidence="3">
    <location>
        <begin position="594"/>
        <end position="625"/>
    </location>
</feature>
<evidence type="ECO:0008006" key="5">
    <source>
        <dbReference type="Google" id="ProtNLM"/>
    </source>
</evidence>
<gene>
    <name evidence="4" type="primary">ORF68066</name>
</gene>
<dbReference type="PANTHER" id="PTHR15157">
    <property type="entry name" value="UV RADIATION RESISTANCE-ASSOCIATED GENE PROTEIN"/>
    <property type="match status" value="1"/>
</dbReference>
<feature type="compositionally biased region" description="Basic and acidic residues" evidence="3">
    <location>
        <begin position="597"/>
        <end position="619"/>
    </location>
</feature>
<dbReference type="GO" id="GO:0000149">
    <property type="term" value="F:SNARE binding"/>
    <property type="evidence" value="ECO:0007669"/>
    <property type="project" value="TreeGrafter"/>
</dbReference>
<protein>
    <recommendedName>
        <fullName evidence="5">C2 domain-containing protein</fullName>
    </recommendedName>
</protein>
<dbReference type="GO" id="GO:0000323">
    <property type="term" value="C:lytic vacuole"/>
    <property type="evidence" value="ECO:0007669"/>
    <property type="project" value="TreeGrafter"/>
</dbReference>
<evidence type="ECO:0000313" key="4">
    <source>
        <dbReference type="EMBL" id="CEK68877.1"/>
    </source>
</evidence>
<keyword evidence="1 2" id="KW-0175">Coiled coil</keyword>
<feature type="region of interest" description="Disordered" evidence="3">
    <location>
        <begin position="685"/>
        <end position="761"/>
    </location>
</feature>
<dbReference type="Pfam" id="PF10186">
    <property type="entry name" value="ATG14"/>
    <property type="match status" value="1"/>
</dbReference>
<evidence type="ECO:0000256" key="2">
    <source>
        <dbReference type="SAM" id="Coils"/>
    </source>
</evidence>
<evidence type="ECO:0000256" key="3">
    <source>
        <dbReference type="SAM" id="MobiDB-lite"/>
    </source>
</evidence>
<dbReference type="PANTHER" id="PTHR15157:SF5">
    <property type="entry name" value="UV RADIATION RESISTANCE-ASSOCIATED GENE PROTEIN"/>
    <property type="match status" value="1"/>
</dbReference>
<sequence length="761" mass="86647">MQASEDPVVKNHYNLPTFQRRLRHLQSIAVRNLNCPGDQEIDLCNLTVFFTLHKKIKQEAFYTSEKITGSLNPTWQSFGLQRRDTSIDLSAKSVIVRIWCGHGDVFKVKMEAEVNFSGLLFFSNRFQVPGIRHQTDTLLFGLFSNIFIYFHEASGNQQLQQLIPDTEPAKGDALGAVRVDQFILRPSYNTSNLKRIHMVQRAITQTLASVKRIHTNIEDRLMSSNENAEKLSQREDLLMKVRQLRQELLWQTQQKQVDQDKFEKFQTVQNSRLNTLREKGAEMKKLAQDTEEKRTLHIQSREMLVKENAQVLFRRKQIIKEMVHDIYPITEDEKGQHFYICNVRLPNAEDYQGQDELRVSVALGFTCHLTQMISHFMDLPLRYPMMYRGSRSVIIDHIHSKLTEKDREFPLFGKGKEKFQYNYAVFLLNKNISQLRFYCGFGTNDLRQTLPNLKSLLEQRLGVRSSSVFGQRGDISTLQSPPATSIVGSQTSRVSQIMSSNASSVTRRDLVSELDIHTPPISRSTSATGEGISLNSFGENTLRMGHSISFPQATNSSLKLVSTAHDSFEYSLQDNSSPQNSHALTKDNVYDPQIYLGHKDSSSTSSKSRDTQENENVIKEEDETEDILRPADNFFRVANQQDIAAVNKLFQDTQNHTASSSFDNGIIPKSDIFLDTTQRSFKLVKTPAMSSTPESDLVSNSYHSQSEEISSPNGYHTETSDSRHSHTHQFATYKSMDQDGSSHGPPSSCDDDNEGDPSRDI</sequence>
<dbReference type="EMBL" id="HACG01022012">
    <property type="protein sequence ID" value="CEK68877.1"/>
    <property type="molecule type" value="Transcribed_RNA"/>
</dbReference>
<accession>A0A0B6ZKD3</accession>
<feature type="compositionally biased region" description="Polar residues" evidence="3">
    <location>
        <begin position="688"/>
        <end position="717"/>
    </location>
</feature>
<dbReference type="AlphaFoldDB" id="A0A0B6ZKD3"/>
<reference evidence="4" key="1">
    <citation type="submission" date="2014-12" db="EMBL/GenBank/DDBJ databases">
        <title>Insight into the proteome of Arion vulgaris.</title>
        <authorList>
            <person name="Aradska J."/>
            <person name="Bulat T."/>
            <person name="Smidak R."/>
            <person name="Sarate P."/>
            <person name="Gangsoo J."/>
            <person name="Sialana F."/>
            <person name="Bilban M."/>
            <person name="Lubec G."/>
        </authorList>
    </citation>
    <scope>NUCLEOTIDE SEQUENCE</scope>
    <source>
        <tissue evidence="4">Skin</tissue>
    </source>
</reference>
<evidence type="ECO:0000256" key="1">
    <source>
        <dbReference type="ARBA" id="ARBA00023054"/>
    </source>
</evidence>
<dbReference type="GO" id="GO:0035493">
    <property type="term" value="P:SNARE complex assembly"/>
    <property type="evidence" value="ECO:0007669"/>
    <property type="project" value="TreeGrafter"/>
</dbReference>
<dbReference type="GO" id="GO:0032991">
    <property type="term" value="C:protein-containing complex"/>
    <property type="evidence" value="ECO:0007669"/>
    <property type="project" value="UniProtKB-ARBA"/>
</dbReference>
<proteinExistence type="predicted"/>
<organism evidence="4">
    <name type="scientific">Arion vulgaris</name>
    <dbReference type="NCBI Taxonomy" id="1028688"/>
    <lineage>
        <taxon>Eukaryota</taxon>
        <taxon>Metazoa</taxon>
        <taxon>Spiralia</taxon>
        <taxon>Lophotrochozoa</taxon>
        <taxon>Mollusca</taxon>
        <taxon>Gastropoda</taxon>
        <taxon>Heterobranchia</taxon>
        <taxon>Euthyneura</taxon>
        <taxon>Panpulmonata</taxon>
        <taxon>Eupulmonata</taxon>
        <taxon>Stylommatophora</taxon>
        <taxon>Helicina</taxon>
        <taxon>Arionoidea</taxon>
        <taxon>Arionidae</taxon>
        <taxon>Arion</taxon>
    </lineage>
</organism>
<feature type="coiled-coil region" evidence="2">
    <location>
        <begin position="214"/>
        <end position="247"/>
    </location>
</feature>
<name>A0A0B6ZKD3_9EUPU</name>
<dbReference type="InterPro" id="IPR018791">
    <property type="entry name" value="UV_resistance/autophagy_Atg14"/>
</dbReference>
<dbReference type="GO" id="GO:0005768">
    <property type="term" value="C:endosome"/>
    <property type="evidence" value="ECO:0007669"/>
    <property type="project" value="TreeGrafter"/>
</dbReference>